<dbReference type="Proteomes" id="UP001152622">
    <property type="component" value="Chromosome 3"/>
</dbReference>
<name>A0A9Q1J4X0_SYNKA</name>
<gene>
    <name evidence="2" type="ORF">SKAU_G00085800</name>
</gene>
<reference evidence="2" key="1">
    <citation type="journal article" date="2023" name="Science">
        <title>Genome structures resolve the early diversification of teleost fishes.</title>
        <authorList>
            <person name="Parey E."/>
            <person name="Louis A."/>
            <person name="Montfort J."/>
            <person name="Bouchez O."/>
            <person name="Roques C."/>
            <person name="Iampietro C."/>
            <person name="Lluch J."/>
            <person name="Castinel A."/>
            <person name="Donnadieu C."/>
            <person name="Desvignes T."/>
            <person name="Floi Bucao C."/>
            <person name="Jouanno E."/>
            <person name="Wen M."/>
            <person name="Mejri S."/>
            <person name="Dirks R."/>
            <person name="Jansen H."/>
            <person name="Henkel C."/>
            <person name="Chen W.J."/>
            <person name="Zahm M."/>
            <person name="Cabau C."/>
            <person name="Klopp C."/>
            <person name="Thompson A.W."/>
            <person name="Robinson-Rechavi M."/>
            <person name="Braasch I."/>
            <person name="Lecointre G."/>
            <person name="Bobe J."/>
            <person name="Postlethwait J.H."/>
            <person name="Berthelot C."/>
            <person name="Roest Crollius H."/>
            <person name="Guiguen Y."/>
        </authorList>
    </citation>
    <scope>NUCLEOTIDE SEQUENCE</scope>
    <source>
        <strain evidence="2">WJC10195</strain>
    </source>
</reference>
<feature type="region of interest" description="Disordered" evidence="1">
    <location>
        <begin position="1"/>
        <end position="22"/>
    </location>
</feature>
<comment type="caution">
    <text evidence="2">The sequence shown here is derived from an EMBL/GenBank/DDBJ whole genome shotgun (WGS) entry which is preliminary data.</text>
</comment>
<accession>A0A9Q1J4X0</accession>
<evidence type="ECO:0000256" key="1">
    <source>
        <dbReference type="SAM" id="MobiDB-lite"/>
    </source>
</evidence>
<organism evidence="2 3">
    <name type="scientific">Synaphobranchus kaupii</name>
    <name type="common">Kaup's arrowtooth eel</name>
    <dbReference type="NCBI Taxonomy" id="118154"/>
    <lineage>
        <taxon>Eukaryota</taxon>
        <taxon>Metazoa</taxon>
        <taxon>Chordata</taxon>
        <taxon>Craniata</taxon>
        <taxon>Vertebrata</taxon>
        <taxon>Euteleostomi</taxon>
        <taxon>Actinopterygii</taxon>
        <taxon>Neopterygii</taxon>
        <taxon>Teleostei</taxon>
        <taxon>Anguilliformes</taxon>
        <taxon>Synaphobranchidae</taxon>
        <taxon>Synaphobranchus</taxon>
    </lineage>
</organism>
<feature type="compositionally biased region" description="Basic and acidic residues" evidence="1">
    <location>
        <begin position="1"/>
        <end position="14"/>
    </location>
</feature>
<feature type="compositionally biased region" description="Basic and acidic residues" evidence="1">
    <location>
        <begin position="236"/>
        <end position="248"/>
    </location>
</feature>
<protein>
    <submittedName>
        <fullName evidence="2">Uncharacterized protein</fullName>
    </submittedName>
</protein>
<dbReference type="EMBL" id="JAINUF010000003">
    <property type="protein sequence ID" value="KAJ8368552.1"/>
    <property type="molecule type" value="Genomic_DNA"/>
</dbReference>
<evidence type="ECO:0000313" key="3">
    <source>
        <dbReference type="Proteomes" id="UP001152622"/>
    </source>
</evidence>
<evidence type="ECO:0000313" key="2">
    <source>
        <dbReference type="EMBL" id="KAJ8368552.1"/>
    </source>
</evidence>
<keyword evidence="3" id="KW-1185">Reference proteome</keyword>
<dbReference type="AlphaFoldDB" id="A0A9Q1J4X0"/>
<feature type="region of interest" description="Disordered" evidence="1">
    <location>
        <begin position="211"/>
        <end position="248"/>
    </location>
</feature>
<sequence length="248" mass="26850">MCRWGVKEPSREEGGSGCLSGSSLDPRVLPEIILPLLSRGENGTFRRTAERLRPQASPRVNHGAKAPLPQEEERRTTEKLKLFPFRSSSLVARYRGALFILVDLVRGVRPGSLRCPGGTKISSFFCQMQKSVVYRTLWRRPGPGVASTPQARGLHAGTGLSPSWAPRVSHRPENPPGPLTKTGVFVKPFCAPLPSLAPTSNAMRNGTVPTVAAGTNICSSPGSANSPSQQRPLTPENRKERKEAAPEE</sequence>
<feature type="compositionally biased region" description="Polar residues" evidence="1">
    <location>
        <begin position="216"/>
        <end position="232"/>
    </location>
</feature>
<feature type="region of interest" description="Disordered" evidence="1">
    <location>
        <begin position="50"/>
        <end position="75"/>
    </location>
</feature>
<proteinExistence type="predicted"/>